<dbReference type="EMBL" id="FLUM01000001">
    <property type="protein sequence ID" value="SBV92675.1"/>
    <property type="molecule type" value="Genomic_DNA"/>
</dbReference>
<evidence type="ECO:0000313" key="2">
    <source>
        <dbReference type="EMBL" id="SBV92675.1"/>
    </source>
</evidence>
<feature type="transmembrane region" description="Helical" evidence="1">
    <location>
        <begin position="90"/>
        <end position="110"/>
    </location>
</feature>
<protein>
    <submittedName>
        <fullName evidence="2">Uncharacterized protein</fullName>
    </submittedName>
</protein>
<reference evidence="2" key="1">
    <citation type="submission" date="2016-04" db="EMBL/GenBank/DDBJ databases">
        <authorList>
            <person name="Evans L.H."/>
            <person name="Alamgir A."/>
            <person name="Owens N."/>
            <person name="Weber N.D."/>
            <person name="Virtaneva K."/>
            <person name="Barbian K."/>
            <person name="Babar A."/>
            <person name="Rosenke K."/>
        </authorList>
    </citation>
    <scope>NUCLEOTIDE SEQUENCE</scope>
    <source>
        <strain evidence="2">86-1</strain>
    </source>
</reference>
<proteinExistence type="predicted"/>
<accession>A0A212J0G0</accession>
<feature type="transmembrane region" description="Helical" evidence="1">
    <location>
        <begin position="7"/>
        <end position="27"/>
    </location>
</feature>
<keyword evidence="1" id="KW-0472">Membrane</keyword>
<dbReference type="AlphaFoldDB" id="A0A212J0G0"/>
<feature type="transmembrane region" description="Helical" evidence="1">
    <location>
        <begin position="116"/>
        <end position="135"/>
    </location>
</feature>
<organism evidence="2">
    <name type="scientific">uncultured Dysgonomonas sp</name>
    <dbReference type="NCBI Taxonomy" id="206096"/>
    <lineage>
        <taxon>Bacteria</taxon>
        <taxon>Pseudomonadati</taxon>
        <taxon>Bacteroidota</taxon>
        <taxon>Bacteroidia</taxon>
        <taxon>Bacteroidales</taxon>
        <taxon>Dysgonomonadaceae</taxon>
        <taxon>Dysgonomonas</taxon>
        <taxon>environmental samples</taxon>
    </lineage>
</organism>
<evidence type="ECO:0000256" key="1">
    <source>
        <dbReference type="SAM" id="Phobius"/>
    </source>
</evidence>
<name>A0A212J0G0_9BACT</name>
<feature type="transmembrane region" description="Helical" evidence="1">
    <location>
        <begin position="64"/>
        <end position="83"/>
    </location>
</feature>
<sequence length="161" mass="18360">MDKLNRYISFELLFALLFIIAFSLPWLDMGLVKIVGWDIPDIQKKVTKVTNFFSRNKESVYTTYVVYLVPLLSIFSAVLWLSLKKKSARILLMVAGILAFVVSLNLFYKLPKYGSGVYLLFATSILSVAYLIIVFRKKKVIPTIENDNLSDNPGPENMQPL</sequence>
<keyword evidence="1" id="KW-0812">Transmembrane</keyword>
<keyword evidence="1" id="KW-1133">Transmembrane helix</keyword>
<gene>
    <name evidence="2" type="ORF">KL86DYS1_10672</name>
</gene>
<dbReference type="RefSeq" id="WP_296938560.1">
    <property type="nucleotide sequence ID" value="NZ_LT599032.1"/>
</dbReference>